<evidence type="ECO:0000256" key="1">
    <source>
        <dbReference type="ARBA" id="ARBA00022741"/>
    </source>
</evidence>
<dbReference type="PANTHER" id="PTHR43519">
    <property type="entry name" value="ATP-DEPENDENT RNA HELICASE HRPB"/>
    <property type="match status" value="1"/>
</dbReference>
<protein>
    <submittedName>
        <fullName evidence="8">ATP-dependent helicase HrpB</fullName>
    </submittedName>
</protein>
<gene>
    <name evidence="8" type="ORF">SAMN05216276_103686</name>
</gene>
<dbReference type="InterPro" id="IPR014001">
    <property type="entry name" value="Helicase_ATP-bd"/>
</dbReference>
<dbReference type="CDD" id="cd17990">
    <property type="entry name" value="DEXHc_HrpB"/>
    <property type="match status" value="1"/>
</dbReference>
<evidence type="ECO:0000259" key="7">
    <source>
        <dbReference type="PROSITE" id="PS51194"/>
    </source>
</evidence>
<dbReference type="Gene3D" id="3.40.50.300">
    <property type="entry name" value="P-loop containing nucleotide triphosphate hydrolases"/>
    <property type="match status" value="2"/>
</dbReference>
<feature type="region of interest" description="Disordered" evidence="5">
    <location>
        <begin position="178"/>
        <end position="264"/>
    </location>
</feature>
<dbReference type="CDD" id="cd18791">
    <property type="entry name" value="SF2_C_RHA"/>
    <property type="match status" value="1"/>
</dbReference>
<dbReference type="RefSeq" id="WP_089210653.1">
    <property type="nucleotide sequence ID" value="NZ_FZOD01000036.1"/>
</dbReference>
<feature type="domain" description="Helicase C-terminal" evidence="7">
    <location>
        <begin position="282"/>
        <end position="440"/>
    </location>
</feature>
<dbReference type="PROSITE" id="PS51194">
    <property type="entry name" value="HELICASE_CTER"/>
    <property type="match status" value="1"/>
</dbReference>
<name>A0A239M1J6_9ACTN</name>
<dbReference type="Proteomes" id="UP000198282">
    <property type="component" value="Unassembled WGS sequence"/>
</dbReference>
<keyword evidence="1" id="KW-0547">Nucleotide-binding</keyword>
<dbReference type="AlphaFoldDB" id="A0A239M1J6"/>
<dbReference type="GO" id="GO:0005524">
    <property type="term" value="F:ATP binding"/>
    <property type="evidence" value="ECO:0007669"/>
    <property type="project" value="UniProtKB-KW"/>
</dbReference>
<dbReference type="SMART" id="SM00382">
    <property type="entry name" value="AAA"/>
    <property type="match status" value="1"/>
</dbReference>
<evidence type="ECO:0000256" key="4">
    <source>
        <dbReference type="ARBA" id="ARBA00022840"/>
    </source>
</evidence>
<dbReference type="InterPro" id="IPR001650">
    <property type="entry name" value="Helicase_C-like"/>
</dbReference>
<dbReference type="Gene3D" id="1.20.120.1080">
    <property type="match status" value="1"/>
</dbReference>
<dbReference type="SMART" id="SM00487">
    <property type="entry name" value="DEXDc"/>
    <property type="match status" value="1"/>
</dbReference>
<dbReference type="EMBL" id="FZOD01000036">
    <property type="protein sequence ID" value="SNT35953.1"/>
    <property type="molecule type" value="Genomic_DNA"/>
</dbReference>
<dbReference type="SUPFAM" id="SSF52540">
    <property type="entry name" value="P-loop containing nucleoside triphosphate hydrolases"/>
    <property type="match status" value="1"/>
</dbReference>
<feature type="compositionally biased region" description="Basic and acidic residues" evidence="5">
    <location>
        <begin position="589"/>
        <end position="608"/>
    </location>
</feature>
<dbReference type="SMART" id="SM00490">
    <property type="entry name" value="HELICc"/>
    <property type="match status" value="1"/>
</dbReference>
<feature type="domain" description="Helicase ATP-binding" evidence="6">
    <location>
        <begin position="18"/>
        <end position="166"/>
    </location>
</feature>
<feature type="region of interest" description="Disordered" evidence="5">
    <location>
        <begin position="469"/>
        <end position="515"/>
    </location>
</feature>
<evidence type="ECO:0000256" key="5">
    <source>
        <dbReference type="SAM" id="MobiDB-lite"/>
    </source>
</evidence>
<dbReference type="PANTHER" id="PTHR43519:SF1">
    <property type="entry name" value="ATP-DEPENDENT RNA HELICASE HRPB"/>
    <property type="match status" value="1"/>
</dbReference>
<dbReference type="InterPro" id="IPR011545">
    <property type="entry name" value="DEAD/DEAH_box_helicase_dom"/>
</dbReference>
<dbReference type="InterPro" id="IPR049614">
    <property type="entry name" value="HrpB_DEXH"/>
</dbReference>
<keyword evidence="9" id="KW-1185">Reference proteome</keyword>
<dbReference type="GO" id="GO:0016787">
    <property type="term" value="F:hydrolase activity"/>
    <property type="evidence" value="ECO:0007669"/>
    <property type="project" value="UniProtKB-KW"/>
</dbReference>
<feature type="compositionally biased region" description="Low complexity" evidence="5">
    <location>
        <begin position="495"/>
        <end position="509"/>
    </location>
</feature>
<evidence type="ECO:0000256" key="3">
    <source>
        <dbReference type="ARBA" id="ARBA00022806"/>
    </source>
</evidence>
<keyword evidence="3 8" id="KW-0347">Helicase</keyword>
<evidence type="ECO:0000256" key="2">
    <source>
        <dbReference type="ARBA" id="ARBA00022801"/>
    </source>
</evidence>
<keyword evidence="2" id="KW-0378">Hydrolase</keyword>
<dbReference type="Pfam" id="PF00271">
    <property type="entry name" value="Helicase_C"/>
    <property type="match status" value="1"/>
</dbReference>
<sequence length="945" mass="100286">MRSAWYDLPVRHVLPELTEALDRRGIAVLTAPPGTGKTTLVPLALAGLLDGSAPKRVIVAEPRRMAVRAAAKRMAWLLESKVGDEVGFSIRGERRVGAKTLIEVVTTGVLLQRLQRDPELDGVDVVLLDECHERHLDADTALAFLLDVRATLRPDLRIIATSATADAAPWARLLGSGEAAPQTRRPDSAATVSPAHPIDSADTSPQMRRPDSGAPSDLQPVDESGRPNALSPVDDPDGPAPIVHASGTMHPVTPIWAPPTRPVTPPHGLRVDPAFLSHVADLVRRALAEHEGDVLCFLPGVGEIGRVAAMLSGVEVLQVHGQAPAHVQDAVLSPSAGRRVVLATSVAESSLTVPGVRIVVDSGLAREPRTDHARGLGSLTTVRASKASATQRAGRAGREAPGMVYRCWSQAEHDRLPEHAQPEIALADLTGFALQAACWGDPAATGLALLDPPPPAAMDAAQRTLYALGALGSPDGSPSPDIAYSSGPPPSPDTARSSASPGPRSSGARYGRITARGRRMAGVGVHPRLARALIDVGPRAAEVVALLSEQLPRDASDDLVAVWRSARQGGGSGGGGFSARWRQETERLARAVPRNDRQSSPGENRRGAPGDGVSVPPGWGAGSGPSDDAVAGLVVALAYPERVARRRGGSYLMASGTAAELPGGSRLGTAEWLAVAVADRPTGAASARVRQAVVIDEEIARFAAAPLHSSGQEVGWRVPPGERRGDVSARRVERLGAIELSASRLRDADVRPAILDGLRSEGLSILRWTPEAVALRERLAFCHRTLGDPWPATDDGALIDAADRWLEPELSRAHRRSDLERLNVTSALHRLVPWSVRLADTAPERIEVPSGSRIRIDYSGDQPVLAAKLQELFGWAEAPRIAGVPLVIHLLSPAGRPAAVTADLASFWREGYRAVRAELRGRYPRHPWPEDPLSAVATRRINPRR</sequence>
<dbReference type="InterPro" id="IPR007502">
    <property type="entry name" value="Helicase-assoc_dom"/>
</dbReference>
<dbReference type="GO" id="GO:0003676">
    <property type="term" value="F:nucleic acid binding"/>
    <property type="evidence" value="ECO:0007669"/>
    <property type="project" value="InterPro"/>
</dbReference>
<dbReference type="OrthoDB" id="9805617at2"/>
<dbReference type="InterPro" id="IPR027417">
    <property type="entry name" value="P-loop_NTPase"/>
</dbReference>
<proteinExistence type="predicted"/>
<dbReference type="PROSITE" id="PS51192">
    <property type="entry name" value="HELICASE_ATP_BIND_1"/>
    <property type="match status" value="1"/>
</dbReference>
<reference evidence="8 9" key="1">
    <citation type="submission" date="2017-06" db="EMBL/GenBank/DDBJ databases">
        <authorList>
            <person name="Kim H.J."/>
            <person name="Triplett B.A."/>
        </authorList>
    </citation>
    <scope>NUCLEOTIDE SEQUENCE [LARGE SCALE GENOMIC DNA]</scope>
    <source>
        <strain evidence="8 9">CGMCC 4.2132</strain>
    </source>
</reference>
<dbReference type="Pfam" id="PF08482">
    <property type="entry name" value="HrpB_C"/>
    <property type="match status" value="1"/>
</dbReference>
<dbReference type="Pfam" id="PF00270">
    <property type="entry name" value="DEAD"/>
    <property type="match status" value="1"/>
</dbReference>
<evidence type="ECO:0000313" key="9">
    <source>
        <dbReference type="Proteomes" id="UP000198282"/>
    </source>
</evidence>
<accession>A0A239M1J6</accession>
<evidence type="ECO:0000259" key="6">
    <source>
        <dbReference type="PROSITE" id="PS51192"/>
    </source>
</evidence>
<dbReference type="InterPro" id="IPR013689">
    <property type="entry name" value="RNA_helicase_ATP-dep_HrpB_C"/>
</dbReference>
<dbReference type="GO" id="GO:0004386">
    <property type="term" value="F:helicase activity"/>
    <property type="evidence" value="ECO:0007669"/>
    <property type="project" value="UniProtKB-KW"/>
</dbReference>
<organism evidence="8 9">
    <name type="scientific">Streptosporangium subroseum</name>
    <dbReference type="NCBI Taxonomy" id="106412"/>
    <lineage>
        <taxon>Bacteria</taxon>
        <taxon>Bacillati</taxon>
        <taxon>Actinomycetota</taxon>
        <taxon>Actinomycetes</taxon>
        <taxon>Streptosporangiales</taxon>
        <taxon>Streptosporangiaceae</taxon>
        <taxon>Streptosporangium</taxon>
    </lineage>
</organism>
<dbReference type="SMART" id="SM00847">
    <property type="entry name" value="HA2"/>
    <property type="match status" value="1"/>
</dbReference>
<feature type="region of interest" description="Disordered" evidence="5">
    <location>
        <begin position="589"/>
        <end position="624"/>
    </location>
</feature>
<keyword evidence="4" id="KW-0067">ATP-binding</keyword>
<dbReference type="InterPro" id="IPR003593">
    <property type="entry name" value="AAA+_ATPase"/>
</dbReference>
<evidence type="ECO:0000313" key="8">
    <source>
        <dbReference type="EMBL" id="SNT35953.1"/>
    </source>
</evidence>